<dbReference type="InterPro" id="IPR001611">
    <property type="entry name" value="Leu-rich_rpt"/>
</dbReference>
<dbReference type="AlphaFoldDB" id="U5CQG3"/>
<keyword evidence="3" id="KW-0611">Plant defense</keyword>
<dbReference type="OMA" id="LWHCDSL"/>
<keyword evidence="1" id="KW-0433">Leucine-rich repeat</keyword>
<reference evidence="8" key="1">
    <citation type="journal article" date="2013" name="Science">
        <title>The Amborella genome and the evolution of flowering plants.</title>
        <authorList>
            <consortium name="Amborella Genome Project"/>
        </authorList>
    </citation>
    <scope>NUCLEOTIDE SEQUENCE [LARGE SCALE GENOMIC DNA]</scope>
</reference>
<name>U5CQG3_AMBTC</name>
<dbReference type="Proteomes" id="UP000017836">
    <property type="component" value="Unassembled WGS sequence"/>
</dbReference>
<proteinExistence type="predicted"/>
<organism evidence="7 8">
    <name type="scientific">Amborella trichopoda</name>
    <dbReference type="NCBI Taxonomy" id="13333"/>
    <lineage>
        <taxon>Eukaryota</taxon>
        <taxon>Viridiplantae</taxon>
        <taxon>Streptophyta</taxon>
        <taxon>Embryophyta</taxon>
        <taxon>Tracheophyta</taxon>
        <taxon>Spermatophyta</taxon>
        <taxon>Magnoliopsida</taxon>
        <taxon>Amborellales</taxon>
        <taxon>Amborellaceae</taxon>
        <taxon>Amborella</taxon>
    </lineage>
</organism>
<feature type="domain" description="Disease resistance R13L4/SHOC-2-like LRR" evidence="6">
    <location>
        <begin position="401"/>
        <end position="516"/>
    </location>
</feature>
<dbReference type="InterPro" id="IPR027417">
    <property type="entry name" value="P-loop_NTPase"/>
</dbReference>
<evidence type="ECO:0000259" key="4">
    <source>
        <dbReference type="Pfam" id="PF00931"/>
    </source>
</evidence>
<dbReference type="SUPFAM" id="SSF46785">
    <property type="entry name" value="Winged helix' DNA-binding domain"/>
    <property type="match status" value="1"/>
</dbReference>
<evidence type="ECO:0000259" key="5">
    <source>
        <dbReference type="Pfam" id="PF23282"/>
    </source>
</evidence>
<dbReference type="PANTHER" id="PTHR11017:SF385">
    <property type="entry name" value="DISEASE RESISTANCE PROTEIN (TIR-NBS-LRR CLASS)-RELATED"/>
    <property type="match status" value="1"/>
</dbReference>
<dbReference type="Gene3D" id="1.10.8.430">
    <property type="entry name" value="Helical domain of apoptotic protease-activating factors"/>
    <property type="match status" value="1"/>
</dbReference>
<sequence>MRLLNVHCNDVRMIAIRGMGGIGKTTLAKEVFNRIKSRFRSSCFLSDIREESRTNAGVVTLQKHLLKDLFNEEDTNIHVVDKGINVIKSRIGFKKTLVVLDDVSDHKQLEKLVGESDWHCRGSRIIITTRDEHLACIWVVVSTLDGLPLALEVLGSYLCDKKTIQEWEDTVTELKKIPKEDIMQKLKISYDDLNEKEKKIFLDIVCFFIGENKDYTIDIWKGCGLPASISINRPLQRCLIKIDGGNCLRMHDQIRAMGRCIVELENLDDPGSRSRLWDQDEIFDMLKNHKGTSKVRSLMLKGNGQEQSLETEAFKSMTNLKLLSISDTCLIGSLKYLSSELMWLKWLRFPLRSLPDDFRPENLIHLDLSKSDAVFDLSNGNNKQLFPKLKILKLTSCGNLERIPNCSLYPNLEILILEFCSKLVEVPDSIGVLRNLVYLDLKRCSSLKKLPDSLGSLAKLEELDVSCDYKHYGQLKELPESLGSLTSLRTLKIGFNTSLTRLPSTFSGLCSLEKLDARYFNLQGMIPDDLEMLSSLRSLNLSGNKFRAMPSSMRGLSRLNKMNISDYKLLVAIPELPTSLEYLYAIDCVNLQSIPKLSKLSKLQHLDASSCVNLQSIPKLSHLSKLEALYIDNCEQLVTIPELPTSLRDMGAWDCKSIQTLPKLSHLSKLVELRLSLGNHLVDFPDLPTNLLYLDASRWKSLQTLPKLSHLPKLMSLTVKDCGKLLAIEDLPTTLRTLDASNCPLLQIIPNLSHLSRLDDETHKL</sequence>
<dbReference type="SMART" id="SM00369">
    <property type="entry name" value="LRR_TYP"/>
    <property type="match status" value="3"/>
</dbReference>
<dbReference type="Gene3D" id="3.80.10.10">
    <property type="entry name" value="Ribonuclease Inhibitor"/>
    <property type="match status" value="3"/>
</dbReference>
<keyword evidence="8" id="KW-1185">Reference proteome</keyword>
<dbReference type="Pfam" id="PF00560">
    <property type="entry name" value="LRR_1"/>
    <property type="match status" value="2"/>
</dbReference>
<dbReference type="SUPFAM" id="SSF52058">
    <property type="entry name" value="L domain-like"/>
    <property type="match status" value="1"/>
</dbReference>
<dbReference type="InterPro" id="IPR032675">
    <property type="entry name" value="LRR_dom_sf"/>
</dbReference>
<feature type="domain" description="NB-ARC" evidence="4">
    <location>
        <begin position="9"/>
        <end position="135"/>
    </location>
</feature>
<dbReference type="SMART" id="SM00364">
    <property type="entry name" value="LRR_BAC"/>
    <property type="match status" value="7"/>
</dbReference>
<protein>
    <submittedName>
        <fullName evidence="7">Uncharacterized protein</fullName>
    </submittedName>
</protein>
<evidence type="ECO:0000256" key="2">
    <source>
        <dbReference type="ARBA" id="ARBA00022737"/>
    </source>
</evidence>
<dbReference type="EMBL" id="KI392503">
    <property type="protein sequence ID" value="ERN15421.1"/>
    <property type="molecule type" value="Genomic_DNA"/>
</dbReference>
<dbReference type="GO" id="GO:0043531">
    <property type="term" value="F:ADP binding"/>
    <property type="evidence" value="ECO:0007669"/>
    <property type="project" value="InterPro"/>
</dbReference>
<dbReference type="HOGENOM" id="CLU_001561_1_2_1"/>
<evidence type="ECO:0000256" key="3">
    <source>
        <dbReference type="ARBA" id="ARBA00022821"/>
    </source>
</evidence>
<dbReference type="InterPro" id="IPR055414">
    <property type="entry name" value="LRR_R13L4/SHOC2-like"/>
</dbReference>
<dbReference type="InterPro" id="IPR044974">
    <property type="entry name" value="Disease_R_plants"/>
</dbReference>
<dbReference type="GO" id="GO:0006952">
    <property type="term" value="P:defense response"/>
    <property type="evidence" value="ECO:0007669"/>
    <property type="project" value="UniProtKB-KW"/>
</dbReference>
<dbReference type="Pfam" id="PF23282">
    <property type="entry name" value="WHD_ROQ1"/>
    <property type="match status" value="1"/>
</dbReference>
<evidence type="ECO:0000259" key="6">
    <source>
        <dbReference type="Pfam" id="PF23598"/>
    </source>
</evidence>
<dbReference type="PANTHER" id="PTHR11017">
    <property type="entry name" value="LEUCINE-RICH REPEAT-CONTAINING PROTEIN"/>
    <property type="match status" value="1"/>
</dbReference>
<dbReference type="SUPFAM" id="SSF52540">
    <property type="entry name" value="P-loop containing nucleoside triphosphate hydrolases"/>
    <property type="match status" value="1"/>
</dbReference>
<gene>
    <name evidence="7" type="ORF">AMTR_s00036p00213460</name>
</gene>
<dbReference type="GO" id="GO:0051707">
    <property type="term" value="P:response to other organism"/>
    <property type="evidence" value="ECO:0007669"/>
    <property type="project" value="UniProtKB-ARBA"/>
</dbReference>
<dbReference type="InterPro" id="IPR002182">
    <property type="entry name" value="NB-ARC"/>
</dbReference>
<dbReference type="InterPro" id="IPR058192">
    <property type="entry name" value="WHD_ROQ1-like"/>
</dbReference>
<dbReference type="eggNOG" id="ENOG502QQJE">
    <property type="taxonomic scope" value="Eukaryota"/>
</dbReference>
<dbReference type="STRING" id="13333.U5CQG3"/>
<feature type="domain" description="Disease resistance protein Roq1-like winged-helix" evidence="5">
    <location>
        <begin position="194"/>
        <end position="262"/>
    </location>
</feature>
<dbReference type="Gene3D" id="3.40.50.300">
    <property type="entry name" value="P-loop containing nucleotide triphosphate hydrolases"/>
    <property type="match status" value="1"/>
</dbReference>
<accession>U5CQG3</accession>
<dbReference type="Pfam" id="PF00931">
    <property type="entry name" value="NB-ARC"/>
    <property type="match status" value="1"/>
</dbReference>
<keyword evidence="2" id="KW-0677">Repeat</keyword>
<dbReference type="PRINTS" id="PR00364">
    <property type="entry name" value="DISEASERSIST"/>
</dbReference>
<dbReference type="InterPro" id="IPR042197">
    <property type="entry name" value="Apaf_helical"/>
</dbReference>
<dbReference type="InterPro" id="IPR036390">
    <property type="entry name" value="WH_DNA-bd_sf"/>
</dbReference>
<dbReference type="Pfam" id="PF23598">
    <property type="entry name" value="LRR_14"/>
    <property type="match status" value="1"/>
</dbReference>
<evidence type="ECO:0000313" key="7">
    <source>
        <dbReference type="EMBL" id="ERN15421.1"/>
    </source>
</evidence>
<dbReference type="Gramene" id="ERN15421">
    <property type="protein sequence ID" value="ERN15421"/>
    <property type="gene ID" value="AMTR_s00036p00213460"/>
</dbReference>
<dbReference type="InterPro" id="IPR003591">
    <property type="entry name" value="Leu-rich_rpt_typical-subtyp"/>
</dbReference>
<evidence type="ECO:0000313" key="8">
    <source>
        <dbReference type="Proteomes" id="UP000017836"/>
    </source>
</evidence>
<evidence type="ECO:0000256" key="1">
    <source>
        <dbReference type="ARBA" id="ARBA00022614"/>
    </source>
</evidence>
<dbReference type="SUPFAM" id="SSF52047">
    <property type="entry name" value="RNI-like"/>
    <property type="match status" value="1"/>
</dbReference>